<comment type="caution">
    <text evidence="2">The sequence shown here is derived from an EMBL/GenBank/DDBJ whole genome shotgun (WGS) entry which is preliminary data.</text>
</comment>
<keyword evidence="3" id="KW-1185">Reference proteome</keyword>
<reference evidence="2" key="1">
    <citation type="journal article" date="2022" name="bioRxiv">
        <title>Sequencing and chromosome-scale assembly of the giantPleurodeles waltlgenome.</title>
        <authorList>
            <person name="Brown T."/>
            <person name="Elewa A."/>
            <person name="Iarovenko S."/>
            <person name="Subramanian E."/>
            <person name="Araus A.J."/>
            <person name="Petzold A."/>
            <person name="Susuki M."/>
            <person name="Suzuki K.-i.T."/>
            <person name="Hayashi T."/>
            <person name="Toyoda A."/>
            <person name="Oliveira C."/>
            <person name="Osipova E."/>
            <person name="Leigh N.D."/>
            <person name="Simon A."/>
            <person name="Yun M.H."/>
        </authorList>
    </citation>
    <scope>NUCLEOTIDE SEQUENCE</scope>
    <source>
        <strain evidence="2">20211129_DDA</strain>
        <tissue evidence="2">Liver</tissue>
    </source>
</reference>
<dbReference type="AlphaFoldDB" id="A0AAV7WZ74"/>
<evidence type="ECO:0000256" key="1">
    <source>
        <dbReference type="SAM" id="MobiDB-lite"/>
    </source>
</evidence>
<gene>
    <name evidence="2" type="ORF">NDU88_005769</name>
</gene>
<proteinExistence type="predicted"/>
<accession>A0AAV7WZ74</accession>
<name>A0AAV7WZ74_PLEWA</name>
<dbReference type="Proteomes" id="UP001066276">
    <property type="component" value="Chromosome 1_1"/>
</dbReference>
<protein>
    <submittedName>
        <fullName evidence="2">Uncharacterized protein</fullName>
    </submittedName>
</protein>
<sequence length="108" mass="11676">MGPGSAAILLAAEDKLEKILEMVHDTGESLEALTDKLAIDLGILMDDHLKLADKVKRLQEVMSELSGDHLSDLQQDSAELESSSGNEQSRSKLTPDQQMNSVLDDAAD</sequence>
<feature type="compositionally biased region" description="Polar residues" evidence="1">
    <location>
        <begin position="72"/>
        <end position="101"/>
    </location>
</feature>
<evidence type="ECO:0000313" key="3">
    <source>
        <dbReference type="Proteomes" id="UP001066276"/>
    </source>
</evidence>
<feature type="region of interest" description="Disordered" evidence="1">
    <location>
        <begin position="69"/>
        <end position="108"/>
    </location>
</feature>
<organism evidence="2 3">
    <name type="scientific">Pleurodeles waltl</name>
    <name type="common">Iberian ribbed newt</name>
    <dbReference type="NCBI Taxonomy" id="8319"/>
    <lineage>
        <taxon>Eukaryota</taxon>
        <taxon>Metazoa</taxon>
        <taxon>Chordata</taxon>
        <taxon>Craniata</taxon>
        <taxon>Vertebrata</taxon>
        <taxon>Euteleostomi</taxon>
        <taxon>Amphibia</taxon>
        <taxon>Batrachia</taxon>
        <taxon>Caudata</taxon>
        <taxon>Salamandroidea</taxon>
        <taxon>Salamandridae</taxon>
        <taxon>Pleurodelinae</taxon>
        <taxon>Pleurodeles</taxon>
    </lineage>
</organism>
<dbReference type="EMBL" id="JANPWB010000001">
    <property type="protein sequence ID" value="KAJ1218186.1"/>
    <property type="molecule type" value="Genomic_DNA"/>
</dbReference>
<evidence type="ECO:0000313" key="2">
    <source>
        <dbReference type="EMBL" id="KAJ1218186.1"/>
    </source>
</evidence>